<name>A0A0A9ATG2_ARUDO</name>
<protein>
    <submittedName>
        <fullName evidence="1">Uncharacterized protein</fullName>
    </submittedName>
</protein>
<reference evidence="1" key="1">
    <citation type="submission" date="2014-09" db="EMBL/GenBank/DDBJ databases">
        <authorList>
            <person name="Magalhaes I.L.F."/>
            <person name="Oliveira U."/>
            <person name="Santos F.R."/>
            <person name="Vidigal T.H.D.A."/>
            <person name="Brescovit A.D."/>
            <person name="Santos A.J."/>
        </authorList>
    </citation>
    <scope>NUCLEOTIDE SEQUENCE</scope>
    <source>
        <tissue evidence="1">Shoot tissue taken approximately 20 cm above the soil surface</tissue>
    </source>
</reference>
<accession>A0A0A9ATG2</accession>
<proteinExistence type="predicted"/>
<reference evidence="1" key="2">
    <citation type="journal article" date="2015" name="Data Brief">
        <title>Shoot transcriptome of the giant reed, Arundo donax.</title>
        <authorList>
            <person name="Barrero R.A."/>
            <person name="Guerrero F.D."/>
            <person name="Moolhuijzen P."/>
            <person name="Goolsby J.A."/>
            <person name="Tidwell J."/>
            <person name="Bellgard S.E."/>
            <person name="Bellgard M.I."/>
        </authorList>
    </citation>
    <scope>NUCLEOTIDE SEQUENCE</scope>
    <source>
        <tissue evidence="1">Shoot tissue taken approximately 20 cm above the soil surface</tissue>
    </source>
</reference>
<sequence>MFIIQHLRCRVDVSCYTIKYMVFDETEYGNHYQTEPFFKYHLDPPCLVFCNSTNNTAYHHQHINKITEISTISIFRFNYYKSNLI</sequence>
<organism evidence="1">
    <name type="scientific">Arundo donax</name>
    <name type="common">Giant reed</name>
    <name type="synonym">Donax arundinaceus</name>
    <dbReference type="NCBI Taxonomy" id="35708"/>
    <lineage>
        <taxon>Eukaryota</taxon>
        <taxon>Viridiplantae</taxon>
        <taxon>Streptophyta</taxon>
        <taxon>Embryophyta</taxon>
        <taxon>Tracheophyta</taxon>
        <taxon>Spermatophyta</taxon>
        <taxon>Magnoliopsida</taxon>
        <taxon>Liliopsida</taxon>
        <taxon>Poales</taxon>
        <taxon>Poaceae</taxon>
        <taxon>PACMAD clade</taxon>
        <taxon>Arundinoideae</taxon>
        <taxon>Arundineae</taxon>
        <taxon>Arundo</taxon>
    </lineage>
</organism>
<dbReference type="AlphaFoldDB" id="A0A0A9ATG2"/>
<dbReference type="EMBL" id="GBRH01244772">
    <property type="protein sequence ID" value="JAD53123.1"/>
    <property type="molecule type" value="Transcribed_RNA"/>
</dbReference>
<evidence type="ECO:0000313" key="1">
    <source>
        <dbReference type="EMBL" id="JAD53123.1"/>
    </source>
</evidence>